<dbReference type="EMBL" id="RWGY01000984">
    <property type="protein sequence ID" value="TVT97561.1"/>
    <property type="molecule type" value="Genomic_DNA"/>
</dbReference>
<dbReference type="OrthoDB" id="691656at2759"/>
<dbReference type="InterPro" id="IPR005174">
    <property type="entry name" value="KIB1-4_b-propeller"/>
</dbReference>
<feature type="non-terminal residue" evidence="2">
    <location>
        <position position="1"/>
    </location>
</feature>
<dbReference type="Proteomes" id="UP000324897">
    <property type="component" value="Unassembled WGS sequence"/>
</dbReference>
<accession>A0A5J9SEE7</accession>
<evidence type="ECO:0000259" key="1">
    <source>
        <dbReference type="Pfam" id="PF03478"/>
    </source>
</evidence>
<organism evidence="2 3">
    <name type="scientific">Eragrostis curvula</name>
    <name type="common">weeping love grass</name>
    <dbReference type="NCBI Taxonomy" id="38414"/>
    <lineage>
        <taxon>Eukaryota</taxon>
        <taxon>Viridiplantae</taxon>
        <taxon>Streptophyta</taxon>
        <taxon>Embryophyta</taxon>
        <taxon>Tracheophyta</taxon>
        <taxon>Spermatophyta</taxon>
        <taxon>Magnoliopsida</taxon>
        <taxon>Liliopsida</taxon>
        <taxon>Poales</taxon>
        <taxon>Poaceae</taxon>
        <taxon>PACMAD clade</taxon>
        <taxon>Chloridoideae</taxon>
        <taxon>Eragrostideae</taxon>
        <taxon>Eragrostidinae</taxon>
        <taxon>Eragrostis</taxon>
    </lineage>
</organism>
<feature type="domain" description="KIB1-4 beta-propeller" evidence="1">
    <location>
        <begin position="95"/>
        <end position="342"/>
    </location>
</feature>
<name>A0A5J9SEE7_9POAL</name>
<dbReference type="Pfam" id="PF03478">
    <property type="entry name" value="Beta-prop_KIB1-4"/>
    <property type="match status" value="1"/>
</dbReference>
<dbReference type="PANTHER" id="PTHR33165">
    <property type="entry name" value="F-BOX DOMAIN CONTAINING PROTEIN-LIKE-RELATED"/>
    <property type="match status" value="1"/>
</dbReference>
<sequence length="373" mass="41709">MGSSPSAPESRRGRRDWASLDAGPAGLIAERVLSNDVVDLVRFRAVCRPWRACSAHLRARGVLDRRFHPRRWIMLPDTFNDVHHRRCFINVFTGERIYPSAPPKPDSCHLLGNTSEGLVLLSRKDADLIQLLNPMTGQVTDLPPASKLLEDPYERPEHLTLRGAGLADDSTIAIHLKCFSLAVAKPGDKRWTYLRSRHRITSVLPLAGRIYCATKKNISVVQTMENQRPQLVEAADHNLDMSTAGAYFGGEPYIGRNKIFLVDNDGELILCHRRCWEPGSTHGSCCLYRVNFDTRNIQPLARLNERALFISRRRSLLVASMVSPSISADTVYVCWPKVAAIDLSGGCAKPKFKKGDDAAYYLSCYVNKKVKLG</sequence>
<evidence type="ECO:0000313" key="3">
    <source>
        <dbReference type="Proteomes" id="UP000324897"/>
    </source>
</evidence>
<comment type="caution">
    <text evidence="2">The sequence shown here is derived from an EMBL/GenBank/DDBJ whole genome shotgun (WGS) entry which is preliminary data.</text>
</comment>
<evidence type="ECO:0000313" key="2">
    <source>
        <dbReference type="EMBL" id="TVT97561.1"/>
    </source>
</evidence>
<dbReference type="Gramene" id="TVT97561">
    <property type="protein sequence ID" value="TVT97561"/>
    <property type="gene ID" value="EJB05_57192"/>
</dbReference>
<reference evidence="2 3" key="1">
    <citation type="journal article" date="2019" name="Sci. Rep.">
        <title>A high-quality genome of Eragrostis curvula grass provides insights into Poaceae evolution and supports new strategies to enhance forage quality.</title>
        <authorList>
            <person name="Carballo J."/>
            <person name="Santos B.A.C.M."/>
            <person name="Zappacosta D."/>
            <person name="Garbus I."/>
            <person name="Selva J.P."/>
            <person name="Gallo C.A."/>
            <person name="Diaz A."/>
            <person name="Albertini E."/>
            <person name="Caccamo M."/>
            <person name="Echenique V."/>
        </authorList>
    </citation>
    <scope>NUCLEOTIDE SEQUENCE [LARGE SCALE GENOMIC DNA]</scope>
    <source>
        <strain evidence="3">cv. Victoria</strain>
        <tissue evidence="2">Leaf</tissue>
    </source>
</reference>
<keyword evidence="3" id="KW-1185">Reference proteome</keyword>
<dbReference type="PANTHER" id="PTHR33165:SF57">
    <property type="entry name" value="OS10G0568000 PROTEIN"/>
    <property type="match status" value="1"/>
</dbReference>
<gene>
    <name evidence="2" type="ORF">EJB05_57192</name>
</gene>
<dbReference type="AlphaFoldDB" id="A0A5J9SEE7"/>
<protein>
    <recommendedName>
        <fullName evidence="1">KIB1-4 beta-propeller domain-containing protein</fullName>
    </recommendedName>
</protein>
<proteinExistence type="predicted"/>